<dbReference type="Proteomes" id="UP001237642">
    <property type="component" value="Unassembled WGS sequence"/>
</dbReference>
<dbReference type="InterPro" id="IPR058752">
    <property type="entry name" value="RDRP_C_head"/>
</dbReference>
<dbReference type="GO" id="GO:0030422">
    <property type="term" value="P:siRNA processing"/>
    <property type="evidence" value="ECO:0007669"/>
    <property type="project" value="TreeGrafter"/>
</dbReference>
<evidence type="ECO:0000256" key="5">
    <source>
        <dbReference type="ARBA" id="ARBA00022884"/>
    </source>
</evidence>
<dbReference type="GO" id="GO:0003723">
    <property type="term" value="F:RNA binding"/>
    <property type="evidence" value="ECO:0007669"/>
    <property type="project" value="UniProtKB-KW"/>
</dbReference>
<feature type="compositionally biased region" description="Low complexity" evidence="9">
    <location>
        <begin position="132"/>
        <end position="143"/>
    </location>
</feature>
<feature type="domain" description="RDRP core" evidence="10">
    <location>
        <begin position="684"/>
        <end position="844"/>
    </location>
</feature>
<dbReference type="PANTHER" id="PTHR23079">
    <property type="entry name" value="RNA-DEPENDENT RNA POLYMERASE"/>
    <property type="match status" value="1"/>
</dbReference>
<dbReference type="EMBL" id="JAUIZM010000002">
    <property type="protein sequence ID" value="KAK1396914.1"/>
    <property type="molecule type" value="Genomic_DNA"/>
</dbReference>
<dbReference type="Pfam" id="PF26253">
    <property type="entry name" value="RdRP_head"/>
    <property type="match status" value="1"/>
</dbReference>
<comment type="similarity">
    <text evidence="1 8">Belongs to the RdRP family.</text>
</comment>
<proteinExistence type="inferred from homology"/>
<dbReference type="Pfam" id="PF05183">
    <property type="entry name" value="RdRP"/>
    <property type="match status" value="2"/>
</dbReference>
<dbReference type="GO" id="GO:0003968">
    <property type="term" value="F:RNA-directed RNA polymerase activity"/>
    <property type="evidence" value="ECO:0007669"/>
    <property type="project" value="UniProtKB-KW"/>
</dbReference>
<dbReference type="EC" id="2.7.7.48" evidence="8"/>
<evidence type="ECO:0000256" key="6">
    <source>
        <dbReference type="ARBA" id="ARBA00023158"/>
    </source>
</evidence>
<evidence type="ECO:0000256" key="4">
    <source>
        <dbReference type="ARBA" id="ARBA00022695"/>
    </source>
</evidence>
<feature type="region of interest" description="Disordered" evidence="9">
    <location>
        <begin position="71"/>
        <end position="96"/>
    </location>
</feature>
<feature type="domain" description="RDRP core" evidence="10">
    <location>
        <begin position="258"/>
        <end position="683"/>
    </location>
</feature>
<evidence type="ECO:0000313" key="12">
    <source>
        <dbReference type="EMBL" id="KAK1396914.1"/>
    </source>
</evidence>
<evidence type="ECO:0000256" key="8">
    <source>
        <dbReference type="RuleBase" id="RU363098"/>
    </source>
</evidence>
<feature type="domain" description="RDRP C-terminal head" evidence="11">
    <location>
        <begin position="894"/>
        <end position="975"/>
    </location>
</feature>
<feature type="compositionally biased region" description="Low complexity" evidence="9">
    <location>
        <begin position="82"/>
        <end position="96"/>
    </location>
</feature>
<organism evidence="12 13">
    <name type="scientific">Heracleum sosnowskyi</name>
    <dbReference type="NCBI Taxonomy" id="360622"/>
    <lineage>
        <taxon>Eukaryota</taxon>
        <taxon>Viridiplantae</taxon>
        <taxon>Streptophyta</taxon>
        <taxon>Embryophyta</taxon>
        <taxon>Tracheophyta</taxon>
        <taxon>Spermatophyta</taxon>
        <taxon>Magnoliopsida</taxon>
        <taxon>eudicotyledons</taxon>
        <taxon>Gunneridae</taxon>
        <taxon>Pentapetalae</taxon>
        <taxon>asterids</taxon>
        <taxon>campanulids</taxon>
        <taxon>Apiales</taxon>
        <taxon>Apiaceae</taxon>
        <taxon>Apioideae</taxon>
        <taxon>apioid superclade</taxon>
        <taxon>Tordylieae</taxon>
        <taxon>Tordyliinae</taxon>
        <taxon>Heracleum</taxon>
    </lineage>
</organism>
<evidence type="ECO:0000256" key="1">
    <source>
        <dbReference type="ARBA" id="ARBA00005762"/>
    </source>
</evidence>
<dbReference type="InterPro" id="IPR007855">
    <property type="entry name" value="RDRP"/>
</dbReference>
<dbReference type="GO" id="GO:0031380">
    <property type="term" value="C:nuclear RNA-directed RNA polymerase complex"/>
    <property type="evidence" value="ECO:0007669"/>
    <property type="project" value="TreeGrafter"/>
</dbReference>
<comment type="caution">
    <text evidence="12">The sequence shown here is derived from an EMBL/GenBank/DDBJ whole genome shotgun (WGS) entry which is preliminary data.</text>
</comment>
<keyword evidence="5 8" id="KW-0694">RNA-binding</keyword>
<evidence type="ECO:0000256" key="9">
    <source>
        <dbReference type="SAM" id="MobiDB-lite"/>
    </source>
</evidence>
<dbReference type="InterPro" id="IPR057596">
    <property type="entry name" value="RDRP_core"/>
</dbReference>
<reference evidence="12" key="1">
    <citation type="submission" date="2023-02" db="EMBL/GenBank/DDBJ databases">
        <title>Genome of toxic invasive species Heracleum sosnowskyi carries increased number of genes despite the absence of recent whole-genome duplications.</title>
        <authorList>
            <person name="Schelkunov M."/>
            <person name="Shtratnikova V."/>
            <person name="Makarenko M."/>
            <person name="Klepikova A."/>
            <person name="Omelchenko D."/>
            <person name="Novikova G."/>
            <person name="Obukhova E."/>
            <person name="Bogdanov V."/>
            <person name="Penin A."/>
            <person name="Logacheva M."/>
        </authorList>
    </citation>
    <scope>NUCLEOTIDE SEQUENCE</scope>
    <source>
        <strain evidence="12">Hsosn_3</strain>
        <tissue evidence="12">Leaf</tissue>
    </source>
</reference>
<sequence length="987" mass="112584">MEEEEEVTLPMRVERMIQNMCLQQCKPLPDTNSRRILASIGEDNSIQMLKIISQARITCVNRSINRLSKHYTPQPLSESRTSVYLSSPHPSVSSQSGTDNFIFHSPFPDHLLRSPSSVERIGNRLATLFLPSPSSSSGNSSSPTRNKLVFSPPTNTNPQTTFTISKQWLILFQLEFRKMFLVLNYIGRNKVEDVVSIEDAYKMLEIKDEPMARFESHVWSRYGHLVGEASIDRRKHVNWECGETHHYHCHVWRDGSFSFQGPFLKTTKTLLHRILGDENVLIVNFEEAKGVPAFFPGNCNALYHQIAKEGILVGPRRYRFFVSKDGERKNKKKSPIASDAKCYFIRMEPIAPCDVENPFNLLNKTMHEARCLFMHLHTTPSMAKYASRCSLILSQTIKVEVDLDTVQIERIEDIPCRNENGIKVCNEDGDLLIHTDGTGFISEDLARKCPSALLSARYLKNKKSEMEDDSLEGELTGAYVRDPPLLMQCRLFHNGLAVKGTFLVNRKLPPKTIQIRPSMIKVEADPTWKGVPSVNSLEVVNISRKPGTSRLSKILIPLLNFGGVPDHFFLETLAVALEYSQSLFSDERSAVRVSVNHGTIDDDFTTANMILSGVPLDEPCIQRRLYRLASLERNGLRKGKLPISESFFLMGTADPTGLLNSDEVCVILDNGQISGKVLVYRYPGPRSVASEIANGDFDGDMYWVSKNNQLLKYFKESTPWTHAHSSPPKYHRKPCDYPPDELEHELFELFLNTKNQNISMGVAADSWQACTDRFLTETDDNKKKHLKARMLELVDIYYDALDAPKTGEKVTVPNQLRAVCYPHYMDKVNKFESCSILGKICDAVDRFIPKRMLRYEIRKLAFFEDVLIPDAALKFWKEKYYNYRQDMTDAMSPRNQSEMDEVVTKYKEIMYGCDDFKETLRNINDVHEDALALYHVCYDYAKSKGDLSKCNFVWKVAGHALCHFHAIKAKEKCMLYCLPSVLGKILN</sequence>
<keyword evidence="6 8" id="KW-0943">RNA-mediated gene silencing</keyword>
<evidence type="ECO:0000259" key="10">
    <source>
        <dbReference type="Pfam" id="PF05183"/>
    </source>
</evidence>
<evidence type="ECO:0000256" key="7">
    <source>
        <dbReference type="ARBA" id="ARBA00048744"/>
    </source>
</evidence>
<comment type="catalytic activity">
    <reaction evidence="7 8">
        <text>RNA(n) + a ribonucleoside 5'-triphosphate = RNA(n+1) + diphosphate</text>
        <dbReference type="Rhea" id="RHEA:21248"/>
        <dbReference type="Rhea" id="RHEA-COMP:14527"/>
        <dbReference type="Rhea" id="RHEA-COMP:17342"/>
        <dbReference type="ChEBI" id="CHEBI:33019"/>
        <dbReference type="ChEBI" id="CHEBI:61557"/>
        <dbReference type="ChEBI" id="CHEBI:140395"/>
        <dbReference type="EC" id="2.7.7.48"/>
    </reaction>
</comment>
<evidence type="ECO:0000313" key="13">
    <source>
        <dbReference type="Proteomes" id="UP001237642"/>
    </source>
</evidence>
<reference evidence="12" key="2">
    <citation type="submission" date="2023-05" db="EMBL/GenBank/DDBJ databases">
        <authorList>
            <person name="Schelkunov M.I."/>
        </authorList>
    </citation>
    <scope>NUCLEOTIDE SEQUENCE</scope>
    <source>
        <strain evidence="12">Hsosn_3</strain>
        <tissue evidence="12">Leaf</tissue>
    </source>
</reference>
<keyword evidence="4 8" id="KW-0548">Nucleotidyltransferase</keyword>
<gene>
    <name evidence="12" type="ORF">POM88_006777</name>
</gene>
<evidence type="ECO:0000256" key="3">
    <source>
        <dbReference type="ARBA" id="ARBA00022679"/>
    </source>
</evidence>
<accession>A0AAD8J4W3</accession>
<keyword evidence="13" id="KW-1185">Reference proteome</keyword>
<keyword evidence="3 8" id="KW-0808">Transferase</keyword>
<comment type="function">
    <text evidence="8">Probably involved in the RNA silencing pathway and required for the generation of small interfering RNAs (siRNAs).</text>
</comment>
<dbReference type="PANTHER" id="PTHR23079:SF55">
    <property type="entry name" value="RNA-DIRECTED RNA POLYMERASE"/>
    <property type="match status" value="1"/>
</dbReference>
<protein>
    <recommendedName>
        <fullName evidence="8">RNA-dependent RNA polymerase</fullName>
        <ecNumber evidence="8">2.7.7.48</ecNumber>
    </recommendedName>
</protein>
<evidence type="ECO:0000256" key="2">
    <source>
        <dbReference type="ARBA" id="ARBA00022484"/>
    </source>
</evidence>
<keyword evidence="2 8" id="KW-0696">RNA-directed RNA polymerase</keyword>
<evidence type="ECO:0000259" key="11">
    <source>
        <dbReference type="Pfam" id="PF26253"/>
    </source>
</evidence>
<feature type="region of interest" description="Disordered" evidence="9">
    <location>
        <begin position="132"/>
        <end position="156"/>
    </location>
</feature>
<dbReference type="AlphaFoldDB" id="A0AAD8J4W3"/>
<name>A0AAD8J4W3_9APIA</name>